<reference evidence="1" key="1">
    <citation type="journal article" date="2021" name="bioRxiv">
        <title>Whole Genome Assembly and Annotation of Northern Wild Rice, Zizania palustris L., Supports a Whole Genome Duplication in the Zizania Genus.</title>
        <authorList>
            <person name="Haas M."/>
            <person name="Kono T."/>
            <person name="Macchietto M."/>
            <person name="Millas R."/>
            <person name="McGilp L."/>
            <person name="Shao M."/>
            <person name="Duquette J."/>
            <person name="Hirsch C.N."/>
            <person name="Kimball J."/>
        </authorList>
    </citation>
    <scope>NUCLEOTIDE SEQUENCE</scope>
    <source>
        <tissue evidence="1">Fresh leaf tissue</tissue>
    </source>
</reference>
<keyword evidence="2" id="KW-1185">Reference proteome</keyword>
<comment type="caution">
    <text evidence="1">The sequence shown here is derived from an EMBL/GenBank/DDBJ whole genome shotgun (WGS) entry which is preliminary data.</text>
</comment>
<organism evidence="1 2">
    <name type="scientific">Zizania palustris</name>
    <name type="common">Northern wild rice</name>
    <dbReference type="NCBI Taxonomy" id="103762"/>
    <lineage>
        <taxon>Eukaryota</taxon>
        <taxon>Viridiplantae</taxon>
        <taxon>Streptophyta</taxon>
        <taxon>Embryophyta</taxon>
        <taxon>Tracheophyta</taxon>
        <taxon>Spermatophyta</taxon>
        <taxon>Magnoliopsida</taxon>
        <taxon>Liliopsida</taxon>
        <taxon>Poales</taxon>
        <taxon>Poaceae</taxon>
        <taxon>BOP clade</taxon>
        <taxon>Oryzoideae</taxon>
        <taxon>Oryzeae</taxon>
        <taxon>Zizaniinae</taxon>
        <taxon>Zizania</taxon>
    </lineage>
</organism>
<name>A0A8J5SSR4_ZIZPA</name>
<proteinExistence type="predicted"/>
<evidence type="ECO:0000313" key="1">
    <source>
        <dbReference type="EMBL" id="KAG8070672.1"/>
    </source>
</evidence>
<dbReference type="EMBL" id="JAAALK010000283">
    <property type="protein sequence ID" value="KAG8070672.1"/>
    <property type="molecule type" value="Genomic_DNA"/>
</dbReference>
<evidence type="ECO:0000313" key="2">
    <source>
        <dbReference type="Proteomes" id="UP000729402"/>
    </source>
</evidence>
<dbReference type="OrthoDB" id="689917at2759"/>
<gene>
    <name evidence="1" type="ORF">GUJ93_ZPchr0006g46407</name>
</gene>
<sequence>MGHLHLLAKNGPNVSRAIAIRKGVWSNLQPPVIVANAELCKEVDIKKFKYIRNRSTLPPNVSTLHQDSLFLTRTSEQYLGFVLCLMPPPLTDSDEVADAPADQISVVMVGLSKEENFTWFAVSFQLSNADGMH</sequence>
<reference evidence="1" key="2">
    <citation type="submission" date="2021-02" db="EMBL/GenBank/DDBJ databases">
        <authorList>
            <person name="Kimball J.A."/>
            <person name="Haas M.W."/>
            <person name="Macchietto M."/>
            <person name="Kono T."/>
            <person name="Duquette J."/>
            <person name="Shao M."/>
        </authorList>
    </citation>
    <scope>NUCLEOTIDE SEQUENCE</scope>
    <source>
        <tissue evidence="1">Fresh leaf tissue</tissue>
    </source>
</reference>
<accession>A0A8J5SSR4</accession>
<protein>
    <submittedName>
        <fullName evidence="1">Uncharacterized protein</fullName>
    </submittedName>
</protein>
<dbReference type="AlphaFoldDB" id="A0A8J5SSR4"/>
<dbReference type="Proteomes" id="UP000729402">
    <property type="component" value="Unassembled WGS sequence"/>
</dbReference>